<dbReference type="Pfam" id="PF07687">
    <property type="entry name" value="M20_dimer"/>
    <property type="match status" value="1"/>
</dbReference>
<dbReference type="InterPro" id="IPR001261">
    <property type="entry name" value="ArgE/DapE_CS"/>
</dbReference>
<dbReference type="InterPro" id="IPR002933">
    <property type="entry name" value="Peptidase_M20"/>
</dbReference>
<evidence type="ECO:0000256" key="3">
    <source>
        <dbReference type="ARBA" id="ARBA00022723"/>
    </source>
</evidence>
<dbReference type="Gene3D" id="3.30.70.360">
    <property type="match status" value="1"/>
</dbReference>
<dbReference type="InterPro" id="IPR050072">
    <property type="entry name" value="Peptidase_M20A"/>
</dbReference>
<evidence type="ECO:0000313" key="8">
    <source>
        <dbReference type="Proteomes" id="UP000248257"/>
    </source>
</evidence>
<reference evidence="7 8" key="1">
    <citation type="submission" date="2017-07" db="EMBL/GenBank/DDBJ databases">
        <title>A draft genome sequence of Komagataeibacter xylinus LMG 1515.</title>
        <authorList>
            <person name="Skraban J."/>
            <person name="Cleenwerck I."/>
            <person name="Vandamme P."/>
            <person name="Trcek J."/>
        </authorList>
    </citation>
    <scope>NUCLEOTIDE SEQUENCE [LARGE SCALE GENOMIC DNA]</scope>
    <source>
        <strain evidence="7 8">LMG 1515</strain>
    </source>
</reference>
<keyword evidence="5" id="KW-0862">Zinc</keyword>
<dbReference type="PANTHER" id="PTHR43808">
    <property type="entry name" value="ACETYLORNITHINE DEACETYLASE"/>
    <property type="match status" value="1"/>
</dbReference>
<dbReference type="PROSITE" id="PS00758">
    <property type="entry name" value="ARGE_DAPE_CPG2_1"/>
    <property type="match status" value="1"/>
</dbReference>
<evidence type="ECO:0000256" key="4">
    <source>
        <dbReference type="ARBA" id="ARBA00022801"/>
    </source>
</evidence>
<dbReference type="AlphaFoldDB" id="A0A318PKV4"/>
<dbReference type="InterPro" id="IPR036264">
    <property type="entry name" value="Bact_exopeptidase_dim_dom"/>
</dbReference>
<keyword evidence="4" id="KW-0378">Hydrolase</keyword>
<protein>
    <submittedName>
        <fullName evidence="7">Peptidase M20</fullName>
    </submittedName>
</protein>
<evidence type="ECO:0000256" key="1">
    <source>
        <dbReference type="ARBA" id="ARBA00001947"/>
    </source>
</evidence>
<comment type="caution">
    <text evidence="7">The sequence shown here is derived from an EMBL/GenBank/DDBJ whole genome shotgun (WGS) entry which is preliminary data.</text>
</comment>
<dbReference type="GO" id="GO:0046872">
    <property type="term" value="F:metal ion binding"/>
    <property type="evidence" value="ECO:0007669"/>
    <property type="project" value="UniProtKB-KW"/>
</dbReference>
<sequence length="424" mass="44728">MTPRAEGGGTPAAALAATVEKLVARDHVPLQIPFLQELVRVPSDNPPGDCAPHATVAARLLEDLGFTVERHPVPAELVRDHGMLSVTNLIIRHRFGDGTGPTIALNAHGDVVPPGAGWKHPPYGADIVDGALYGRGAAVSKADFATYAFALRALIESGAALNGQVELHFTYDEESGGHLGPGWLLETGLTKPEYVISAGFTYTVMIAHNGSLQLDVTLTGKAAHSAWPHTGHDALHAASLVMNALYDWRDSLATQPCAIEGIDAPTLVIGTISGGVAANVVPEDVTFRLERRILPDEDPVAVETRLREIIAQAAARSPHVTCRVERCLLAEPLRPGPGQAPLVAAIQDATAEVLGERVPALGMPLFTDARLYSAAGCATVLYGAGPRILQDANGHRANEHVQLEDLRKATCVVALALSNLLVHA</sequence>
<dbReference type="SUPFAM" id="SSF55031">
    <property type="entry name" value="Bacterial exopeptidase dimerisation domain"/>
    <property type="match status" value="1"/>
</dbReference>
<comment type="cofactor">
    <cofactor evidence="1">
        <name>Zn(2+)</name>
        <dbReference type="ChEBI" id="CHEBI:29105"/>
    </cofactor>
</comment>
<dbReference type="Proteomes" id="UP000248257">
    <property type="component" value="Unassembled WGS sequence"/>
</dbReference>
<accession>A0A318PKV4</accession>
<evidence type="ECO:0000256" key="5">
    <source>
        <dbReference type="ARBA" id="ARBA00022833"/>
    </source>
</evidence>
<dbReference type="GO" id="GO:0016787">
    <property type="term" value="F:hydrolase activity"/>
    <property type="evidence" value="ECO:0007669"/>
    <property type="project" value="UniProtKB-KW"/>
</dbReference>
<comment type="similarity">
    <text evidence="2">Belongs to the peptidase M20A family.</text>
</comment>
<keyword evidence="8" id="KW-1185">Reference proteome</keyword>
<dbReference type="STRING" id="1220579.GCA_001571345_01864"/>
<feature type="domain" description="Peptidase M20 dimerisation" evidence="6">
    <location>
        <begin position="206"/>
        <end position="315"/>
    </location>
</feature>
<evidence type="ECO:0000259" key="6">
    <source>
        <dbReference type="Pfam" id="PF07687"/>
    </source>
</evidence>
<evidence type="ECO:0000256" key="2">
    <source>
        <dbReference type="ARBA" id="ARBA00006247"/>
    </source>
</evidence>
<dbReference type="InterPro" id="IPR011650">
    <property type="entry name" value="Peptidase_M20_dimer"/>
</dbReference>
<dbReference type="Pfam" id="PF01546">
    <property type="entry name" value="Peptidase_M20"/>
    <property type="match status" value="1"/>
</dbReference>
<dbReference type="Gene3D" id="3.40.630.10">
    <property type="entry name" value="Zn peptidases"/>
    <property type="match status" value="2"/>
</dbReference>
<name>A0A318PKV4_KOMXY</name>
<dbReference type="PANTHER" id="PTHR43808:SF8">
    <property type="entry name" value="PEPTIDASE M20 DIMERISATION DOMAIN-CONTAINING PROTEIN"/>
    <property type="match status" value="1"/>
</dbReference>
<keyword evidence="3" id="KW-0479">Metal-binding</keyword>
<proteinExistence type="inferred from homology"/>
<gene>
    <name evidence="7" type="ORF">CFR75_09345</name>
</gene>
<evidence type="ECO:0000313" key="7">
    <source>
        <dbReference type="EMBL" id="PYD56736.1"/>
    </source>
</evidence>
<dbReference type="OrthoDB" id="9809784at2"/>
<organism evidence="7 8">
    <name type="scientific">Komagataeibacter xylinus</name>
    <name type="common">Gluconacetobacter xylinus</name>
    <dbReference type="NCBI Taxonomy" id="28448"/>
    <lineage>
        <taxon>Bacteria</taxon>
        <taxon>Pseudomonadati</taxon>
        <taxon>Pseudomonadota</taxon>
        <taxon>Alphaproteobacteria</taxon>
        <taxon>Acetobacterales</taxon>
        <taxon>Acetobacteraceae</taxon>
        <taxon>Komagataeibacter</taxon>
    </lineage>
</organism>
<dbReference type="SUPFAM" id="SSF53187">
    <property type="entry name" value="Zn-dependent exopeptidases"/>
    <property type="match status" value="1"/>
</dbReference>
<dbReference type="EMBL" id="NKUC01000017">
    <property type="protein sequence ID" value="PYD56736.1"/>
    <property type="molecule type" value="Genomic_DNA"/>
</dbReference>